<sequence>MKTYDCAIIGGGIAGLSLSIQLAQKGYEVVLLEKKRYPFHRVCGEYVSMETWDFIESLGVSLTHEQLPKIERLQLTTPKGKSLQAPLPLGGFGISRYRLDHLLFQQAKNVGVEVLEGHGVNHVKRLHCDIFEVKSGTTTLQARVTVGAFGKQSNLDQALQRKHKMKHRYSDFIGVKYHVEADLPEDLIGLHNFKEGYCGISKIEDHRYCMCYLTTATNLKKAGGSIHRMEQEILSENPYLRQFLGFKRLYEKPLAISQIDFSSKELFHKDIIMIGDAAGLIAPLSGNGMSMAFRSSNMLASLLERYFQDQMSWEVLKQLYAKQWKNEFGSRLKTGRILQGILKNTRWAYRTLELLTLFPWLTRQIILRTHGKPFL</sequence>
<dbReference type="RefSeq" id="WP_345372960.1">
    <property type="nucleotide sequence ID" value="NZ_BAABJX010000044.1"/>
</dbReference>
<dbReference type="InterPro" id="IPR036188">
    <property type="entry name" value="FAD/NAD-bd_sf"/>
</dbReference>
<evidence type="ECO:0000313" key="2">
    <source>
        <dbReference type="EMBL" id="GAA4841972.1"/>
    </source>
</evidence>
<evidence type="ECO:0000313" key="3">
    <source>
        <dbReference type="Proteomes" id="UP001500298"/>
    </source>
</evidence>
<organism evidence="2 3">
    <name type="scientific">Algivirga pacifica</name>
    <dbReference type="NCBI Taxonomy" id="1162670"/>
    <lineage>
        <taxon>Bacteria</taxon>
        <taxon>Pseudomonadati</taxon>
        <taxon>Bacteroidota</taxon>
        <taxon>Cytophagia</taxon>
        <taxon>Cytophagales</taxon>
        <taxon>Flammeovirgaceae</taxon>
        <taxon>Algivirga</taxon>
    </lineage>
</organism>
<reference evidence="3" key="1">
    <citation type="journal article" date="2019" name="Int. J. Syst. Evol. Microbiol.">
        <title>The Global Catalogue of Microorganisms (GCM) 10K type strain sequencing project: providing services to taxonomists for standard genome sequencing and annotation.</title>
        <authorList>
            <consortium name="The Broad Institute Genomics Platform"/>
            <consortium name="The Broad Institute Genome Sequencing Center for Infectious Disease"/>
            <person name="Wu L."/>
            <person name="Ma J."/>
        </authorList>
    </citation>
    <scope>NUCLEOTIDE SEQUENCE [LARGE SCALE GENOMIC DNA]</scope>
    <source>
        <strain evidence="3">JCM 18326</strain>
    </source>
</reference>
<dbReference type="PANTHER" id="PTHR42685:SF22">
    <property type="entry name" value="CONDITIONED MEDIUM FACTOR RECEPTOR 1"/>
    <property type="match status" value="1"/>
</dbReference>
<dbReference type="InterPro" id="IPR002938">
    <property type="entry name" value="FAD-bd"/>
</dbReference>
<proteinExistence type="predicted"/>
<protein>
    <submittedName>
        <fullName evidence="2">NAD(P)/FAD-dependent oxidoreductase</fullName>
    </submittedName>
</protein>
<accession>A0ABP9DE26</accession>
<comment type="caution">
    <text evidence="2">The sequence shown here is derived from an EMBL/GenBank/DDBJ whole genome shotgun (WGS) entry which is preliminary data.</text>
</comment>
<evidence type="ECO:0000259" key="1">
    <source>
        <dbReference type="Pfam" id="PF01494"/>
    </source>
</evidence>
<dbReference type="InterPro" id="IPR050407">
    <property type="entry name" value="Geranylgeranyl_reductase"/>
</dbReference>
<feature type="domain" description="FAD-binding" evidence="1">
    <location>
        <begin position="4"/>
        <end position="316"/>
    </location>
</feature>
<dbReference type="Pfam" id="PF01494">
    <property type="entry name" value="FAD_binding_3"/>
    <property type="match status" value="1"/>
</dbReference>
<dbReference type="EMBL" id="BAABJX010000044">
    <property type="protein sequence ID" value="GAA4841972.1"/>
    <property type="molecule type" value="Genomic_DNA"/>
</dbReference>
<dbReference type="PRINTS" id="PR00420">
    <property type="entry name" value="RNGMNOXGNASE"/>
</dbReference>
<gene>
    <name evidence="2" type="ORF">GCM10023331_28680</name>
</gene>
<dbReference type="Proteomes" id="UP001500298">
    <property type="component" value="Unassembled WGS sequence"/>
</dbReference>
<dbReference type="SUPFAM" id="SSF51905">
    <property type="entry name" value="FAD/NAD(P)-binding domain"/>
    <property type="match status" value="1"/>
</dbReference>
<dbReference type="PANTHER" id="PTHR42685">
    <property type="entry name" value="GERANYLGERANYL DIPHOSPHATE REDUCTASE"/>
    <property type="match status" value="1"/>
</dbReference>
<dbReference type="Gene3D" id="3.50.50.60">
    <property type="entry name" value="FAD/NAD(P)-binding domain"/>
    <property type="match status" value="1"/>
</dbReference>
<name>A0ABP9DE26_9BACT</name>
<keyword evidence="3" id="KW-1185">Reference proteome</keyword>